<dbReference type="InterPro" id="IPR041347">
    <property type="entry name" value="MftR_C"/>
</dbReference>
<feature type="DNA-binding region" description="H-T-H motif" evidence="4">
    <location>
        <begin position="47"/>
        <end position="66"/>
    </location>
</feature>
<evidence type="ECO:0000256" key="1">
    <source>
        <dbReference type="ARBA" id="ARBA00023015"/>
    </source>
</evidence>
<evidence type="ECO:0000259" key="6">
    <source>
        <dbReference type="PROSITE" id="PS50977"/>
    </source>
</evidence>
<accession>A0ABT2JIP3</accession>
<evidence type="ECO:0000256" key="3">
    <source>
        <dbReference type="ARBA" id="ARBA00023163"/>
    </source>
</evidence>
<dbReference type="PROSITE" id="PS50977">
    <property type="entry name" value="HTH_TETR_2"/>
    <property type="match status" value="1"/>
</dbReference>
<reference evidence="7 8" key="1">
    <citation type="submission" date="2021-02" db="EMBL/GenBank/DDBJ databases">
        <title>Actinophytocola xerophila sp. nov., isolated from soil of cotton cropping field.</title>
        <authorList>
            <person name="Huang R."/>
            <person name="Chen X."/>
            <person name="Ge X."/>
            <person name="Liu W."/>
        </authorList>
    </citation>
    <scope>NUCLEOTIDE SEQUENCE [LARGE SCALE GENOMIC DNA]</scope>
    <source>
        <strain evidence="7 8">S1-96</strain>
    </source>
</reference>
<dbReference type="PANTHER" id="PTHR30055:SF234">
    <property type="entry name" value="HTH-TYPE TRANSCRIPTIONAL REGULATOR BETI"/>
    <property type="match status" value="1"/>
</dbReference>
<dbReference type="SUPFAM" id="SSF46689">
    <property type="entry name" value="Homeodomain-like"/>
    <property type="match status" value="1"/>
</dbReference>
<dbReference type="Gene3D" id="1.10.10.60">
    <property type="entry name" value="Homeodomain-like"/>
    <property type="match status" value="1"/>
</dbReference>
<keyword evidence="1" id="KW-0805">Transcription regulation</keyword>
<name>A0ABT2JIP3_9PSEU</name>
<comment type="caution">
    <text evidence="7">The sequence shown here is derived from an EMBL/GenBank/DDBJ whole genome shotgun (WGS) entry which is preliminary data.</text>
</comment>
<evidence type="ECO:0000313" key="7">
    <source>
        <dbReference type="EMBL" id="MCT2587109.1"/>
    </source>
</evidence>
<dbReference type="InterPro" id="IPR001647">
    <property type="entry name" value="HTH_TetR"/>
</dbReference>
<evidence type="ECO:0000256" key="2">
    <source>
        <dbReference type="ARBA" id="ARBA00023125"/>
    </source>
</evidence>
<evidence type="ECO:0000256" key="4">
    <source>
        <dbReference type="PROSITE-ProRule" id="PRU00335"/>
    </source>
</evidence>
<keyword evidence="3" id="KW-0804">Transcription</keyword>
<dbReference type="EMBL" id="JAFFZE010000023">
    <property type="protein sequence ID" value="MCT2587109.1"/>
    <property type="molecule type" value="Genomic_DNA"/>
</dbReference>
<dbReference type="RefSeq" id="WP_260194997.1">
    <property type="nucleotide sequence ID" value="NZ_JAFFZE010000023.1"/>
</dbReference>
<keyword evidence="8" id="KW-1185">Reference proteome</keyword>
<protein>
    <submittedName>
        <fullName evidence="7">TetR family transcriptional regulator</fullName>
    </submittedName>
</protein>
<feature type="domain" description="HTH tetR-type" evidence="6">
    <location>
        <begin position="24"/>
        <end position="84"/>
    </location>
</feature>
<dbReference type="InterPro" id="IPR050109">
    <property type="entry name" value="HTH-type_TetR-like_transc_reg"/>
</dbReference>
<dbReference type="Pfam" id="PF00440">
    <property type="entry name" value="TetR_N"/>
    <property type="match status" value="1"/>
</dbReference>
<evidence type="ECO:0000313" key="8">
    <source>
        <dbReference type="Proteomes" id="UP001156441"/>
    </source>
</evidence>
<dbReference type="InterPro" id="IPR009057">
    <property type="entry name" value="Homeodomain-like_sf"/>
</dbReference>
<keyword evidence="2 4" id="KW-0238">DNA-binding</keyword>
<evidence type="ECO:0000256" key="5">
    <source>
        <dbReference type="SAM" id="MobiDB-lite"/>
    </source>
</evidence>
<dbReference type="Proteomes" id="UP001156441">
    <property type="component" value="Unassembled WGS sequence"/>
</dbReference>
<sequence>MRSASQPSAEQVRKTGGLRERKKARTKAAIQQHAIRLFREQGYAATTVEQIAEAAEVSASTVFRYFPTKEELVTTDLVDPMIFAAFRVQPPELSLVEAWRRALIESFHELTESQLDTERGRGLLTLSVRELWAASLTNITAGLDTMTALSAERVGREPTDAEVRNAVGALFGVLLIAVLDWYKHQEGDFVAHINAALDQLESGIML</sequence>
<dbReference type="Pfam" id="PF17754">
    <property type="entry name" value="TetR_C_14"/>
    <property type="match status" value="1"/>
</dbReference>
<feature type="region of interest" description="Disordered" evidence="5">
    <location>
        <begin position="1"/>
        <end position="25"/>
    </location>
</feature>
<proteinExistence type="predicted"/>
<organism evidence="7 8">
    <name type="scientific">Actinophytocola gossypii</name>
    <dbReference type="NCBI Taxonomy" id="2812003"/>
    <lineage>
        <taxon>Bacteria</taxon>
        <taxon>Bacillati</taxon>
        <taxon>Actinomycetota</taxon>
        <taxon>Actinomycetes</taxon>
        <taxon>Pseudonocardiales</taxon>
        <taxon>Pseudonocardiaceae</taxon>
    </lineage>
</organism>
<dbReference type="PANTHER" id="PTHR30055">
    <property type="entry name" value="HTH-TYPE TRANSCRIPTIONAL REGULATOR RUTR"/>
    <property type="match status" value="1"/>
</dbReference>
<dbReference type="PRINTS" id="PR00455">
    <property type="entry name" value="HTHTETR"/>
</dbReference>
<gene>
    <name evidence="7" type="ORF">JT362_28690</name>
</gene>
<dbReference type="Gene3D" id="1.10.357.10">
    <property type="entry name" value="Tetracycline Repressor, domain 2"/>
    <property type="match status" value="1"/>
</dbReference>